<dbReference type="AlphaFoldDB" id="A0A655E7J5"/>
<dbReference type="InterPro" id="IPR036926">
    <property type="entry name" value="Thymidate_synth/dCMP_Mease_sf"/>
</dbReference>
<protein>
    <recommendedName>
        <fullName evidence="3">Thymidylate synthase</fullName>
    </recommendedName>
</protein>
<evidence type="ECO:0000313" key="2">
    <source>
        <dbReference type="Proteomes" id="UP000039217"/>
    </source>
</evidence>
<sequence length="176" mass="20518">MLDFMLNTDTMEDIDVVKSFSRGAKSYHRRIKEGRMIEFVIERLSLIPESKKAVVVFPTYEDYAAVMRNHRDDYLPCLVSIQFRLLPDGKDYVFHTTFYSRSMDAWQKGHGNLLSIAKLSDWVRENVSARIGRKIMLGPLDGMICDVHIYKETYAEACKRLANLDLRRTQFDAVRN</sequence>
<reference evidence="1 2" key="1">
    <citation type="submission" date="2015-03" db="EMBL/GenBank/DDBJ databases">
        <authorList>
            <consortium name="Pathogen Informatics"/>
        </authorList>
    </citation>
    <scope>NUCLEOTIDE SEQUENCE [LARGE SCALE GENOMIC DNA]</scope>
    <source>
        <strain evidence="1 2">D00501624</strain>
    </source>
</reference>
<accession>A0A655E7J5</accession>
<name>A0A655E7J5_MYCTX</name>
<dbReference type="SUPFAM" id="SSF55831">
    <property type="entry name" value="Thymidylate synthase/dCMP hydroxymethylase"/>
    <property type="match status" value="1"/>
</dbReference>
<evidence type="ECO:0000313" key="1">
    <source>
        <dbReference type="EMBL" id="CNV07475.1"/>
    </source>
</evidence>
<organism evidence="1 2">
    <name type="scientific">Mycobacterium tuberculosis</name>
    <dbReference type="NCBI Taxonomy" id="1773"/>
    <lineage>
        <taxon>Bacteria</taxon>
        <taxon>Bacillati</taxon>
        <taxon>Actinomycetota</taxon>
        <taxon>Actinomycetes</taxon>
        <taxon>Mycobacteriales</taxon>
        <taxon>Mycobacteriaceae</taxon>
        <taxon>Mycobacterium</taxon>
        <taxon>Mycobacterium tuberculosis complex</taxon>
    </lineage>
</organism>
<dbReference type="Proteomes" id="UP000039217">
    <property type="component" value="Unassembled WGS sequence"/>
</dbReference>
<gene>
    <name evidence="1" type="ORF">ERS007661_01605</name>
</gene>
<evidence type="ECO:0008006" key="3">
    <source>
        <dbReference type="Google" id="ProtNLM"/>
    </source>
</evidence>
<proteinExistence type="predicted"/>
<dbReference type="EMBL" id="CQQC01000464">
    <property type="protein sequence ID" value="CNV07475.1"/>
    <property type="molecule type" value="Genomic_DNA"/>
</dbReference>
<dbReference type="Gene3D" id="3.30.572.10">
    <property type="entry name" value="Thymidylate synthase/dCMP hydroxymethylase domain"/>
    <property type="match status" value="1"/>
</dbReference>